<dbReference type="Pfam" id="PF00665">
    <property type="entry name" value="rve"/>
    <property type="match status" value="1"/>
</dbReference>
<keyword evidence="7" id="KW-1185">Reference proteome</keyword>
<accession>A0AAQ4QNJ8</accession>
<dbReference type="Pfam" id="PF17919">
    <property type="entry name" value="RT_RNaseH_2"/>
    <property type="match status" value="1"/>
</dbReference>
<dbReference type="PROSITE" id="PS50994">
    <property type="entry name" value="INTEGRASE"/>
    <property type="match status" value="1"/>
</dbReference>
<dbReference type="InterPro" id="IPR036397">
    <property type="entry name" value="RNaseH_sf"/>
</dbReference>
<dbReference type="InterPro" id="IPR021109">
    <property type="entry name" value="Peptidase_aspartic_dom_sf"/>
</dbReference>
<dbReference type="InterPro" id="IPR043502">
    <property type="entry name" value="DNA/RNA_pol_sf"/>
</dbReference>
<dbReference type="Gene3D" id="2.40.70.10">
    <property type="entry name" value="Acid Proteases"/>
    <property type="match status" value="1"/>
</dbReference>
<evidence type="ECO:0000256" key="2">
    <source>
        <dbReference type="ARBA" id="ARBA00012180"/>
    </source>
</evidence>
<dbReference type="SUPFAM" id="SSF56672">
    <property type="entry name" value="DNA/RNA polymerases"/>
    <property type="match status" value="1"/>
</dbReference>
<dbReference type="InterPro" id="IPR041577">
    <property type="entry name" value="RT_RNaseH_2"/>
</dbReference>
<dbReference type="SUPFAM" id="SSF53098">
    <property type="entry name" value="Ribonuclease H-like"/>
    <property type="match status" value="1"/>
</dbReference>
<evidence type="ECO:0000259" key="5">
    <source>
        <dbReference type="PROSITE" id="PS50994"/>
    </source>
</evidence>
<name>A0AAQ4QNJ8_GASAC</name>
<dbReference type="GO" id="GO:0003676">
    <property type="term" value="F:nucleic acid binding"/>
    <property type="evidence" value="ECO:0007669"/>
    <property type="project" value="InterPro"/>
</dbReference>
<dbReference type="Gene3D" id="3.30.420.10">
    <property type="entry name" value="Ribonuclease H-like superfamily/Ribonuclease H"/>
    <property type="match status" value="1"/>
</dbReference>
<sequence length="1496" mass="166960">MVVFQNAQRLAATDNLFYTSVLIQDALELRAMLDSGSMACSLSSRVLPLLEKANLVSPDSIAPTSVVLIGCGGLRTSPTGVCELQMKVFDCHISVPTLIVDGQSDDLILGSNVIKHLIRVLNVSGDFWTKVSLPDQASSEEGALLQMLATVEKWRGGEVPDKVGTVKLKHAVTLDPLKEHLVWGRLPSHTRLSAGSTVIVEQSNSRTVPRTVMVGRIVTPMWGDGWVPVRVINPSNKPVTLKRNCKIADVSPCMALEEFDTDYLYVESKTDYVKSNVTKTFSQTSTGSEKSLTVGSEHFSHRSGSSVLDNLGLQDIDVDSSDLSPFWKTKLVDLLAKYESIFSRHSLDCGRAKDFVHRIRLSDGRPFRLPYRRLSPSHYDKLRMALNEMEEREIIRKSMSEYASPLVLVWKKNGDLRLCTDFRWLNARTVKDAHPLPHQADALAALGGNAFFSTMDLTSGYYNVEVHEEDKKFTAFTSPFGLYEYNRLPQGLCNSPATFMRMMMAIFGDQNFLSLLCYLDDILVFAPNEQLALQRLEMVFEKLEAHNLKLAPKKCHFMRPSVKFLGHIVSKEGISTDPEKVKAIVDLCEEDLMVEGTDIPSPSKVRSFLGMVGFYQQFFEGYSSISKPLFALTSGVTKPKYSKGRKRPVAKKLTLADWSPECSEAFSKLKQALLENATLAHPDFSKPFLLSVDASSNGLGAVLSQLAEGDDVARPVAFASKSLNYAQSRYPAHRLEFLALKWAVCDKFSHWLKGQPFTAWTDNNPLTYILTKPKLDACEQRWVAKLAPYDFQIKYIPGPKNVVADALSREPFVQPSMLHRLTRVPYGALLEEASVVDSDHVQDVFRQSCDPAAMLQADPGGLAPETSVSRQAVCAVLERSLDHDCLPSQAFLLPQLVRSIQPHELSDVHPLPRDKLLDLQRADPSLSRVLHFVERRRRPSRRERAAEPVEALRLLRHWEKLTLNMGALYRVSKDVVTKRKTFQYVVPSALKEKVLKGVHDEAGHQGQRRTLYLTRQRFYWQGMETDVVQYVRGCSRCVVSKSPEPEARAPLESVSTSRPLELVCVDFWSAEDSSNRSLDVLVVTDHFTKLAQAYLCPNQSAKAVAQQLWNNFFCVYGFPERVHSDQGANFESSLIEEMLLVAGVHKSHTTPYHPMGNGAVERFNRTLGNMIRALPPKAKHRWPQLLKSLTFSYNATVHETTGFAPFQLMFGRTPRLPVDLLFGSVLLDDQVVDYDAYVQCLRRDLADAMRVAQCSTTKQQRRQENLYNKKLKGSPVDVGDRVLLANKGERGKRKLADRWDGHLYTVVGKQENTHTFRIRNCATNQEKVVHRNLIMPVNFLPLPTGSEDDSGGSDLNTGALEDSMLGDEMCSVSLPSCAPEDRTVSWVSGLPATTVNPLTASSDAPGNDDPDETVIDLPVEREGPTVLTDSQAVASEPLIDAQPADSGSLVRSDERCPRISAACSEGSLGVRTRCGRAVRPVLRLIQQMHQKALSWL</sequence>
<dbReference type="Gene3D" id="1.10.340.70">
    <property type="match status" value="1"/>
</dbReference>
<dbReference type="Ensembl" id="ENSGACT00000068164.1">
    <property type="protein sequence ID" value="ENSGACP00000051883.1"/>
    <property type="gene ID" value="ENSGACG00000037735.1"/>
</dbReference>
<reference evidence="6" key="2">
    <citation type="submission" date="2025-08" db="UniProtKB">
        <authorList>
            <consortium name="Ensembl"/>
        </authorList>
    </citation>
    <scope>IDENTIFICATION</scope>
</reference>
<feature type="domain" description="Integrase catalytic" evidence="5">
    <location>
        <begin position="1055"/>
        <end position="1213"/>
    </location>
</feature>
<dbReference type="CDD" id="cd00303">
    <property type="entry name" value="retropepsin_like"/>
    <property type="match status" value="1"/>
</dbReference>
<dbReference type="InterPro" id="IPR012337">
    <property type="entry name" value="RNaseH-like_sf"/>
</dbReference>
<dbReference type="GO" id="GO:0015074">
    <property type="term" value="P:DNA integration"/>
    <property type="evidence" value="ECO:0007669"/>
    <property type="project" value="InterPro"/>
</dbReference>
<dbReference type="Gene3D" id="3.30.70.270">
    <property type="match status" value="2"/>
</dbReference>
<comment type="similarity">
    <text evidence="1">Belongs to the beta type-B retroviral polymerase family. HERV class-II K(HML-2) pol subfamily.</text>
</comment>
<dbReference type="InterPro" id="IPR041588">
    <property type="entry name" value="Integrase_H2C2"/>
</dbReference>
<evidence type="ECO:0000313" key="6">
    <source>
        <dbReference type="Ensembl" id="ENSGACP00000051883.1"/>
    </source>
</evidence>
<protein>
    <recommendedName>
        <fullName evidence="3">Gypsy retrotransposon integrase-like protein 1</fullName>
        <ecNumber evidence="2">3.1.26.4</ecNumber>
    </recommendedName>
</protein>
<dbReference type="PROSITE" id="PS50878">
    <property type="entry name" value="RT_POL"/>
    <property type="match status" value="1"/>
</dbReference>
<dbReference type="Gene3D" id="3.10.20.370">
    <property type="match status" value="1"/>
</dbReference>
<feature type="domain" description="Reverse transcriptase" evidence="4">
    <location>
        <begin position="390"/>
        <end position="569"/>
    </location>
</feature>
<dbReference type="CDD" id="cd01647">
    <property type="entry name" value="RT_LTR"/>
    <property type="match status" value="1"/>
</dbReference>
<dbReference type="InterPro" id="IPR000477">
    <property type="entry name" value="RT_dom"/>
</dbReference>
<dbReference type="FunFam" id="3.10.20.370:FF:000001">
    <property type="entry name" value="Retrovirus-related Pol polyprotein from transposon 17.6-like protein"/>
    <property type="match status" value="1"/>
</dbReference>
<dbReference type="Pfam" id="PF00078">
    <property type="entry name" value="RVT_1"/>
    <property type="match status" value="1"/>
</dbReference>
<evidence type="ECO:0000256" key="3">
    <source>
        <dbReference type="ARBA" id="ARBA00039658"/>
    </source>
</evidence>
<dbReference type="PANTHER" id="PTHR37984:SF15">
    <property type="entry name" value="INTEGRASE CATALYTIC DOMAIN-CONTAINING PROTEIN"/>
    <property type="match status" value="1"/>
</dbReference>
<dbReference type="FunFam" id="3.30.420.10:FF:000032">
    <property type="entry name" value="Retrovirus-related Pol polyprotein from transposon 297-like Protein"/>
    <property type="match status" value="1"/>
</dbReference>
<dbReference type="PANTHER" id="PTHR37984">
    <property type="entry name" value="PROTEIN CBG26694"/>
    <property type="match status" value="1"/>
</dbReference>
<dbReference type="Pfam" id="PF17921">
    <property type="entry name" value="Integrase_H2C2"/>
    <property type="match status" value="1"/>
</dbReference>
<organism evidence="6 7">
    <name type="scientific">Gasterosteus aculeatus aculeatus</name>
    <name type="common">three-spined stickleback</name>
    <dbReference type="NCBI Taxonomy" id="481459"/>
    <lineage>
        <taxon>Eukaryota</taxon>
        <taxon>Metazoa</taxon>
        <taxon>Chordata</taxon>
        <taxon>Craniata</taxon>
        <taxon>Vertebrata</taxon>
        <taxon>Euteleostomi</taxon>
        <taxon>Actinopterygii</taxon>
        <taxon>Neopterygii</taxon>
        <taxon>Teleostei</taxon>
        <taxon>Neoteleostei</taxon>
        <taxon>Acanthomorphata</taxon>
        <taxon>Eupercaria</taxon>
        <taxon>Perciformes</taxon>
        <taxon>Cottioidei</taxon>
        <taxon>Gasterosteales</taxon>
        <taxon>Gasterosteidae</taxon>
        <taxon>Gasterosteus</taxon>
    </lineage>
</organism>
<dbReference type="Gene3D" id="3.10.10.10">
    <property type="entry name" value="HIV Type 1 Reverse Transcriptase, subunit A, domain 1"/>
    <property type="match status" value="1"/>
</dbReference>
<dbReference type="EC" id="3.1.26.4" evidence="2"/>
<proteinExistence type="inferred from homology"/>
<reference evidence="6 7" key="1">
    <citation type="journal article" date="2021" name="G3 (Bethesda)">
        <title>Improved contiguity of the threespine stickleback genome using long-read sequencing.</title>
        <authorList>
            <person name="Nath S."/>
            <person name="Shaw D.E."/>
            <person name="White M.A."/>
        </authorList>
    </citation>
    <scope>NUCLEOTIDE SEQUENCE [LARGE SCALE GENOMIC DNA]</scope>
    <source>
        <strain evidence="6 7">Lake Benthic</strain>
    </source>
</reference>
<evidence type="ECO:0000256" key="1">
    <source>
        <dbReference type="ARBA" id="ARBA00010879"/>
    </source>
</evidence>
<dbReference type="InterPro" id="IPR050951">
    <property type="entry name" value="Retrovirus_Pol_polyprotein"/>
</dbReference>
<dbReference type="Proteomes" id="UP000007635">
    <property type="component" value="Chromosome Y"/>
</dbReference>
<dbReference type="GO" id="GO:0004523">
    <property type="term" value="F:RNA-DNA hybrid ribonuclease activity"/>
    <property type="evidence" value="ECO:0007669"/>
    <property type="project" value="UniProtKB-EC"/>
</dbReference>
<dbReference type="InterPro" id="IPR043128">
    <property type="entry name" value="Rev_trsase/Diguanyl_cyclase"/>
</dbReference>
<dbReference type="CDD" id="cd09274">
    <property type="entry name" value="RNase_HI_RT_Ty3"/>
    <property type="match status" value="1"/>
</dbReference>
<dbReference type="InterPro" id="IPR001584">
    <property type="entry name" value="Integrase_cat-core"/>
</dbReference>
<dbReference type="FunFam" id="1.10.340.70:FF:000001">
    <property type="entry name" value="Retrovirus-related Pol polyprotein from transposon gypsy-like Protein"/>
    <property type="match status" value="1"/>
</dbReference>
<evidence type="ECO:0000259" key="4">
    <source>
        <dbReference type="PROSITE" id="PS50878"/>
    </source>
</evidence>
<dbReference type="GeneTree" id="ENSGT01100000263500"/>
<reference evidence="6" key="3">
    <citation type="submission" date="2025-09" db="UniProtKB">
        <authorList>
            <consortium name="Ensembl"/>
        </authorList>
    </citation>
    <scope>IDENTIFICATION</scope>
</reference>
<evidence type="ECO:0000313" key="7">
    <source>
        <dbReference type="Proteomes" id="UP000007635"/>
    </source>
</evidence>